<feature type="region of interest" description="Disordered" evidence="3">
    <location>
        <begin position="193"/>
        <end position="224"/>
    </location>
</feature>
<evidence type="ECO:0000256" key="2">
    <source>
        <dbReference type="ARBA" id="ARBA00023242"/>
    </source>
</evidence>
<evidence type="ECO:0000313" key="4">
    <source>
        <dbReference type="EMBL" id="TIB13984.1"/>
    </source>
</evidence>
<dbReference type="GO" id="GO:0000445">
    <property type="term" value="C:THO complex part of transcription export complex"/>
    <property type="evidence" value="ECO:0007669"/>
    <property type="project" value="InterPro"/>
</dbReference>
<dbReference type="EMBL" id="SPOI01000097">
    <property type="protein sequence ID" value="TIB37600.1"/>
    <property type="molecule type" value="Genomic_DNA"/>
</dbReference>
<name>A0A4T0I0R4_WALIC</name>
<feature type="compositionally biased region" description="Low complexity" evidence="3">
    <location>
        <begin position="203"/>
        <end position="212"/>
    </location>
</feature>
<keyword evidence="2" id="KW-0539">Nucleus</keyword>
<dbReference type="InterPro" id="IPR008501">
    <property type="entry name" value="THOC7/Mft1"/>
</dbReference>
<comment type="caution">
    <text evidence="5">The sequence shown here is derived from an EMBL/GenBank/DDBJ whole genome shotgun (WGS) entry which is preliminary data.</text>
</comment>
<comment type="subcellular location">
    <subcellularLocation>
        <location evidence="1">Nucleus</location>
    </subcellularLocation>
</comment>
<sequence>MNQPLHQLTGIEEDAIIQHRLAIDEKGWKQLSKRVFNSHSLEDNQSALLELHKFKLQMDRSHLVDAAIQSQSTEAHLERERMNSACSSIIQQNNQLVYDLHQAQLDRQRKMEYDSLAAEIFNYPSRQDSQRSIDALQSSIDDLHHTKHSQRNTFSNRALTFAEILDACERLRGDVGAEAEEGRRRALVEMELEGETGERGETGEAAEAAETGHLAEKSNLDPNAAAFEPAISKKVDLEEGEENE</sequence>
<dbReference type="Proteomes" id="UP000310689">
    <property type="component" value="Unassembled WGS sequence"/>
</dbReference>
<proteinExistence type="predicted"/>
<evidence type="ECO:0000256" key="1">
    <source>
        <dbReference type="ARBA" id="ARBA00004123"/>
    </source>
</evidence>
<evidence type="ECO:0000313" key="7">
    <source>
        <dbReference type="Proteomes" id="UP000310689"/>
    </source>
</evidence>
<organism evidence="5 7">
    <name type="scientific">Wallemia ichthyophaga</name>
    <dbReference type="NCBI Taxonomy" id="245174"/>
    <lineage>
        <taxon>Eukaryota</taxon>
        <taxon>Fungi</taxon>
        <taxon>Dikarya</taxon>
        <taxon>Basidiomycota</taxon>
        <taxon>Wallemiomycotina</taxon>
        <taxon>Wallemiomycetes</taxon>
        <taxon>Wallemiales</taxon>
        <taxon>Wallemiaceae</taxon>
        <taxon>Wallemia</taxon>
    </lineage>
</organism>
<dbReference type="AlphaFoldDB" id="A0A4T0I0R4"/>
<dbReference type="OMA" id="RTYAETW"/>
<protein>
    <submittedName>
        <fullName evidence="5">Uncharacterized protein</fullName>
    </submittedName>
</protein>
<gene>
    <name evidence="5" type="ORF">E3P86_02134</name>
    <name evidence="4" type="ORF">E3P90_01467</name>
</gene>
<dbReference type="Proteomes" id="UP000306954">
    <property type="component" value="Unassembled WGS sequence"/>
</dbReference>
<accession>A0A4T0I0R4</accession>
<dbReference type="Pfam" id="PF05615">
    <property type="entry name" value="THOC7"/>
    <property type="match status" value="1"/>
</dbReference>
<evidence type="ECO:0000313" key="6">
    <source>
        <dbReference type="Proteomes" id="UP000306954"/>
    </source>
</evidence>
<evidence type="ECO:0000313" key="5">
    <source>
        <dbReference type="EMBL" id="TIB37600.1"/>
    </source>
</evidence>
<dbReference type="EMBL" id="SPOF01000012">
    <property type="protein sequence ID" value="TIB13984.1"/>
    <property type="molecule type" value="Genomic_DNA"/>
</dbReference>
<reference evidence="6 7" key="1">
    <citation type="submission" date="2019-03" db="EMBL/GenBank/DDBJ databases">
        <title>Sequencing 23 genomes of Wallemia ichthyophaga.</title>
        <authorList>
            <person name="Gostincar C."/>
        </authorList>
    </citation>
    <scope>NUCLEOTIDE SEQUENCE [LARGE SCALE GENOMIC DNA]</scope>
    <source>
        <strain evidence="5 7">EXF-6200</strain>
        <strain evidence="4 6">EXF-8621</strain>
    </source>
</reference>
<dbReference type="GO" id="GO:0006397">
    <property type="term" value="P:mRNA processing"/>
    <property type="evidence" value="ECO:0007669"/>
    <property type="project" value="InterPro"/>
</dbReference>
<evidence type="ECO:0000256" key="3">
    <source>
        <dbReference type="SAM" id="MobiDB-lite"/>
    </source>
</evidence>